<dbReference type="InterPro" id="IPR036291">
    <property type="entry name" value="NAD(P)-bd_dom_sf"/>
</dbReference>
<dbReference type="Gene3D" id="3.40.50.720">
    <property type="entry name" value="NAD(P)-binding Rossmann-like Domain"/>
    <property type="match status" value="1"/>
</dbReference>
<dbReference type="AlphaFoldDB" id="X1BVZ2"/>
<evidence type="ECO:0008006" key="2">
    <source>
        <dbReference type="Google" id="ProtNLM"/>
    </source>
</evidence>
<dbReference type="InterPro" id="IPR002347">
    <property type="entry name" value="SDR_fam"/>
</dbReference>
<accession>X1BVZ2</accession>
<evidence type="ECO:0000313" key="1">
    <source>
        <dbReference type="EMBL" id="GAG88348.1"/>
    </source>
</evidence>
<gene>
    <name evidence="1" type="ORF">S01H4_26902</name>
</gene>
<sequence length="77" mass="8744">IYTATWEQLGAEFSRTIPAYFGMDPRDVFLRIVDQFTPLKREQTEEDIGRMVAFLASEDARNITGQTINVDGGQVMD</sequence>
<protein>
    <recommendedName>
        <fullName evidence="2">SDR family oxidoreductase</fullName>
    </recommendedName>
</protein>
<dbReference type="Pfam" id="PF13561">
    <property type="entry name" value="adh_short_C2"/>
    <property type="match status" value="1"/>
</dbReference>
<reference evidence="1" key="1">
    <citation type="journal article" date="2014" name="Front. Microbiol.">
        <title>High frequency of phylogenetically diverse reductive dehalogenase-homologous genes in deep subseafloor sedimentary metagenomes.</title>
        <authorList>
            <person name="Kawai M."/>
            <person name="Futagami T."/>
            <person name="Toyoda A."/>
            <person name="Takaki Y."/>
            <person name="Nishi S."/>
            <person name="Hori S."/>
            <person name="Arai W."/>
            <person name="Tsubouchi T."/>
            <person name="Morono Y."/>
            <person name="Uchiyama I."/>
            <person name="Ito T."/>
            <person name="Fujiyama A."/>
            <person name="Inagaki F."/>
            <person name="Takami H."/>
        </authorList>
    </citation>
    <scope>NUCLEOTIDE SEQUENCE</scope>
    <source>
        <strain evidence="1">Expedition CK06-06</strain>
    </source>
</reference>
<comment type="caution">
    <text evidence="1">The sequence shown here is derived from an EMBL/GenBank/DDBJ whole genome shotgun (WGS) entry which is preliminary data.</text>
</comment>
<proteinExistence type="predicted"/>
<dbReference type="EMBL" id="BART01013046">
    <property type="protein sequence ID" value="GAG88348.1"/>
    <property type="molecule type" value="Genomic_DNA"/>
</dbReference>
<organism evidence="1">
    <name type="scientific">marine sediment metagenome</name>
    <dbReference type="NCBI Taxonomy" id="412755"/>
    <lineage>
        <taxon>unclassified sequences</taxon>
        <taxon>metagenomes</taxon>
        <taxon>ecological metagenomes</taxon>
    </lineage>
</organism>
<feature type="non-terminal residue" evidence="1">
    <location>
        <position position="1"/>
    </location>
</feature>
<dbReference type="SUPFAM" id="SSF51735">
    <property type="entry name" value="NAD(P)-binding Rossmann-fold domains"/>
    <property type="match status" value="1"/>
</dbReference>
<name>X1BVZ2_9ZZZZ</name>